<dbReference type="InterPro" id="IPR050237">
    <property type="entry name" value="ATP-dep_AMP-bd_enzyme"/>
</dbReference>
<feature type="domain" description="AMP-dependent synthetase/ligase" evidence="1">
    <location>
        <begin position="13"/>
        <end position="347"/>
    </location>
</feature>
<dbReference type="EMBL" id="CAFAAH010000079">
    <property type="protein sequence ID" value="CAB4794712.1"/>
    <property type="molecule type" value="Genomic_DNA"/>
</dbReference>
<dbReference type="NCBIfam" id="NF005863">
    <property type="entry name" value="PRK07798.1"/>
    <property type="match status" value="1"/>
</dbReference>
<name>A0A6J6XD98_9ZZZZ</name>
<accession>A0A6J6XD98</accession>
<reference evidence="3" key="1">
    <citation type="submission" date="2020-05" db="EMBL/GenBank/DDBJ databases">
        <authorList>
            <person name="Chiriac C."/>
            <person name="Salcher M."/>
            <person name="Ghai R."/>
            <person name="Kavagutti S V."/>
        </authorList>
    </citation>
    <scope>NUCLEOTIDE SEQUENCE</scope>
</reference>
<dbReference type="PROSITE" id="PS00455">
    <property type="entry name" value="AMP_BINDING"/>
    <property type="match status" value="1"/>
</dbReference>
<gene>
    <name evidence="3" type="ORF">UFOPK2996_00713</name>
    <name evidence="4" type="ORF">UFOPK4071_00842</name>
</gene>
<dbReference type="InterPro" id="IPR000873">
    <property type="entry name" value="AMP-dep_synth/lig_dom"/>
</dbReference>
<dbReference type="PANTHER" id="PTHR43767">
    <property type="entry name" value="LONG-CHAIN-FATTY-ACID--COA LIGASE"/>
    <property type="match status" value="1"/>
</dbReference>
<dbReference type="EMBL" id="CAFBPF010000097">
    <property type="protein sequence ID" value="CAB5013468.1"/>
    <property type="molecule type" value="Genomic_DNA"/>
</dbReference>
<dbReference type="Pfam" id="PF00501">
    <property type="entry name" value="AMP-binding"/>
    <property type="match status" value="1"/>
</dbReference>
<evidence type="ECO:0000259" key="1">
    <source>
        <dbReference type="Pfam" id="PF00501"/>
    </source>
</evidence>
<dbReference type="InterPro" id="IPR045851">
    <property type="entry name" value="AMP-bd_C_sf"/>
</dbReference>
<dbReference type="Pfam" id="PF13193">
    <property type="entry name" value="AMP-binding_C"/>
    <property type="match status" value="1"/>
</dbReference>
<dbReference type="PANTHER" id="PTHR43767:SF1">
    <property type="entry name" value="NONRIBOSOMAL PEPTIDE SYNTHASE PES1 (EUROFUNG)-RELATED"/>
    <property type="match status" value="1"/>
</dbReference>
<dbReference type="SUPFAM" id="SSF56801">
    <property type="entry name" value="Acetyl-CoA synthetase-like"/>
    <property type="match status" value="1"/>
</dbReference>
<feature type="domain" description="AMP-binding enzyme C-terminal" evidence="2">
    <location>
        <begin position="444"/>
        <end position="519"/>
    </location>
</feature>
<organism evidence="3">
    <name type="scientific">freshwater metagenome</name>
    <dbReference type="NCBI Taxonomy" id="449393"/>
    <lineage>
        <taxon>unclassified sequences</taxon>
        <taxon>metagenomes</taxon>
        <taxon>ecological metagenomes</taxon>
    </lineage>
</organism>
<dbReference type="GO" id="GO:0016878">
    <property type="term" value="F:acid-thiol ligase activity"/>
    <property type="evidence" value="ECO:0007669"/>
    <property type="project" value="UniProtKB-ARBA"/>
</dbReference>
<dbReference type="InterPro" id="IPR025110">
    <property type="entry name" value="AMP-bd_C"/>
</dbReference>
<dbReference type="InterPro" id="IPR042099">
    <property type="entry name" value="ANL_N_sf"/>
</dbReference>
<evidence type="ECO:0000259" key="2">
    <source>
        <dbReference type="Pfam" id="PF13193"/>
    </source>
</evidence>
<sequence>MEYNLADLWECVADTVPEREAFIFGALRLTYSDAENRINRLAHHLLESGVQPGDRVALYLFNGNEYLEAMIAAFKIRAVPVNVNYRYVEEELSYLINDSSAVAVIFHASFASKIQAIKERIPATSFLFVEDEHADDGLLEGLGAVEYEAALSASSPLRDFAPRSADDLYILYTGGTTGMPKGVMWRHEDIFFGAFGGGDFDGRSVTTPEEIAEKAKSGRLRCLPACPFMHGTAHWIAFTTLFSGGTVIISKDRAFDPSTLWSLIAQEKVNLLVIVGDAFARPLVEALNNDVEADAVSCCTVILSGGAILSPAVKTALTDRLPGTMIIDGYGASETGGQGRSVTVAGSEPSARPRFRVNSQTMVLTEDFLPAEVGAVGLLARRGHVPIGYLGDPVKSAATFPIIDGVRWSVPGDHAVVEEDGLITLLGRGSVSINTGGEKVYPEEVESALKAHAGVFDALVVGLPDEKWGERVVAVLHLRSGVNLDVAEINAHLRSHLAGYKIPRSIFTAPSIHRSPSGKPDYRWAKEFALVALAANQGLT</sequence>
<evidence type="ECO:0000313" key="3">
    <source>
        <dbReference type="EMBL" id="CAB4794712.1"/>
    </source>
</evidence>
<dbReference type="AlphaFoldDB" id="A0A6J6XD98"/>
<proteinExistence type="predicted"/>
<evidence type="ECO:0000313" key="4">
    <source>
        <dbReference type="EMBL" id="CAB5013468.1"/>
    </source>
</evidence>
<protein>
    <submittedName>
        <fullName evidence="3">Unannotated protein</fullName>
    </submittedName>
</protein>
<dbReference type="InterPro" id="IPR020845">
    <property type="entry name" value="AMP-binding_CS"/>
</dbReference>
<dbReference type="Gene3D" id="3.30.300.30">
    <property type="match status" value="1"/>
</dbReference>
<dbReference type="Gene3D" id="3.40.50.12780">
    <property type="entry name" value="N-terminal domain of ligase-like"/>
    <property type="match status" value="1"/>
</dbReference>